<name>A0A1C6YAF3_PLACE</name>
<feature type="region of interest" description="Disordered" evidence="1">
    <location>
        <begin position="120"/>
        <end position="174"/>
    </location>
</feature>
<sequence length="223" mass="25907">MLNLSSLLIKKKSSAGDELNSADKAKENGESNGNDNNDSMKIKLINMKDYKTKKLLDERKNVKAWAPSPTNKKGNKSEKKKEKQKDKPADENKKTDEKKEEKKEPAKKIFVPSIIKQKAVVKKENEKEELFPNLLQAKKSTKIEKDEKKNAPQKKKKKEKASNKPKEEENQFPPIEEIKKINFNVFDVVDIKNEYERIVRDIDKVTLKYKNKKKFDNTMILCN</sequence>
<dbReference type="AlphaFoldDB" id="A0A1C6YAF3"/>
<evidence type="ECO:0000313" key="3">
    <source>
        <dbReference type="Proteomes" id="UP000507536"/>
    </source>
</evidence>
<feature type="compositionally biased region" description="Basic and acidic residues" evidence="1">
    <location>
        <begin position="75"/>
        <end position="107"/>
    </location>
</feature>
<evidence type="ECO:0000256" key="1">
    <source>
        <dbReference type="SAM" id="MobiDB-lite"/>
    </source>
</evidence>
<feature type="region of interest" description="Disordered" evidence="1">
    <location>
        <begin position="1"/>
        <end position="42"/>
    </location>
</feature>
<feature type="compositionally biased region" description="Basic and acidic residues" evidence="1">
    <location>
        <begin position="160"/>
        <end position="169"/>
    </location>
</feature>
<proteinExistence type="predicted"/>
<gene>
    <name evidence="2" type="ORF">PCHDS_000169000</name>
</gene>
<evidence type="ECO:0008006" key="4">
    <source>
        <dbReference type="Google" id="ProtNLM"/>
    </source>
</evidence>
<dbReference type="Proteomes" id="UP000507536">
    <property type="component" value="Chromosome 8"/>
</dbReference>
<feature type="compositionally biased region" description="Basic and acidic residues" evidence="1">
    <location>
        <begin position="141"/>
        <end position="150"/>
    </location>
</feature>
<feature type="compositionally biased region" description="Basic and acidic residues" evidence="1">
    <location>
        <begin position="121"/>
        <end position="130"/>
    </location>
</feature>
<reference evidence="2 3" key="1">
    <citation type="submission" date="2016-08" db="EMBL/GenBank/DDBJ databases">
        <authorList>
            <consortium name="Pathogen Informatics"/>
        </authorList>
    </citation>
    <scope>NUCLEOTIDE SEQUENCE [LARGE SCALE GENOMIC DNA]</scope>
    <source>
        <strain evidence="2 3">DS</strain>
    </source>
</reference>
<feature type="region of interest" description="Disordered" evidence="1">
    <location>
        <begin position="57"/>
        <end position="108"/>
    </location>
</feature>
<organism evidence="2 3">
    <name type="scientific">Plasmodium chabaudi adami</name>
    <dbReference type="NCBI Taxonomy" id="5826"/>
    <lineage>
        <taxon>Eukaryota</taxon>
        <taxon>Sar</taxon>
        <taxon>Alveolata</taxon>
        <taxon>Apicomplexa</taxon>
        <taxon>Aconoidasida</taxon>
        <taxon>Haemosporida</taxon>
        <taxon>Plasmodiidae</taxon>
        <taxon>Plasmodium</taxon>
        <taxon>Plasmodium (Vinckeia)</taxon>
    </lineage>
</organism>
<dbReference type="EMBL" id="LT608188">
    <property type="protein sequence ID" value="SCM20311.1"/>
    <property type="molecule type" value="Genomic_DNA"/>
</dbReference>
<evidence type="ECO:0000313" key="2">
    <source>
        <dbReference type="EMBL" id="SCM20311.1"/>
    </source>
</evidence>
<protein>
    <recommendedName>
        <fullName evidence="4">50S ribosomal protein L29</fullName>
    </recommendedName>
</protein>
<accession>A0A1C6YAF3</accession>